<dbReference type="InterPro" id="IPR036352">
    <property type="entry name" value="Semap_dom_sf"/>
</dbReference>
<feature type="compositionally biased region" description="Basic and acidic residues" evidence="3">
    <location>
        <begin position="99"/>
        <end position="115"/>
    </location>
</feature>
<evidence type="ECO:0000256" key="4">
    <source>
        <dbReference type="SAM" id="SignalP"/>
    </source>
</evidence>
<feature type="domain" description="Sema" evidence="5">
    <location>
        <begin position="29"/>
        <end position="168"/>
    </location>
</feature>
<evidence type="ECO:0000259" key="5">
    <source>
        <dbReference type="PROSITE" id="PS51004"/>
    </source>
</evidence>
<dbReference type="InterPro" id="IPR027231">
    <property type="entry name" value="Semaphorin"/>
</dbReference>
<dbReference type="Gene3D" id="2.130.10.10">
    <property type="entry name" value="YVTN repeat-like/Quinoprotein amine dehydrogenase"/>
    <property type="match status" value="1"/>
</dbReference>
<dbReference type="InterPro" id="IPR015943">
    <property type="entry name" value="WD40/YVTN_repeat-like_dom_sf"/>
</dbReference>
<protein>
    <submittedName>
        <fullName evidence="6">Semaphorin-3aa</fullName>
    </submittedName>
</protein>
<accession>A0ABV0ZVD9</accession>
<name>A0ABV0ZVD9_9TELE</name>
<sequence>MDYLLGTVVLLCFVVQPGRGVDPKHNVPRLKLSFKEMLESSNLITFNGLANSSGYDTFLLDEERGRLLVGAEDYIFSFDLVNINRDHKQIAWPATPSKRDECKWAGKDSAHETDSTTHTSGSGGAAHPGWHINVSCGKKIGCVCQRSIQSLEELPGDRSVHQEMWRRP</sequence>
<dbReference type="PANTHER" id="PTHR11036:SF71">
    <property type="entry name" value="SEMAPHORIN-3AA"/>
    <property type="match status" value="1"/>
</dbReference>
<feature type="signal peptide" evidence="4">
    <location>
        <begin position="1"/>
        <end position="20"/>
    </location>
</feature>
<dbReference type="SUPFAM" id="SSF101912">
    <property type="entry name" value="Sema domain"/>
    <property type="match status" value="1"/>
</dbReference>
<evidence type="ECO:0000256" key="2">
    <source>
        <dbReference type="PROSITE-ProRule" id="PRU00352"/>
    </source>
</evidence>
<feature type="chain" id="PRO_5047339767" evidence="4">
    <location>
        <begin position="21"/>
        <end position="168"/>
    </location>
</feature>
<keyword evidence="4" id="KW-0732">Signal</keyword>
<dbReference type="PANTHER" id="PTHR11036">
    <property type="entry name" value="SEMAPHORIN"/>
    <property type="match status" value="1"/>
</dbReference>
<keyword evidence="1" id="KW-0325">Glycoprotein</keyword>
<feature type="region of interest" description="Disordered" evidence="3">
    <location>
        <begin position="99"/>
        <end position="124"/>
    </location>
</feature>
<evidence type="ECO:0000256" key="3">
    <source>
        <dbReference type="SAM" id="MobiDB-lite"/>
    </source>
</evidence>
<reference evidence="6 7" key="1">
    <citation type="submission" date="2021-06" db="EMBL/GenBank/DDBJ databases">
        <authorList>
            <person name="Palmer J.M."/>
        </authorList>
    </citation>
    <scope>NUCLEOTIDE SEQUENCE [LARGE SCALE GENOMIC DNA]</scope>
    <source>
        <strain evidence="6 7">AS_MEX2019</strain>
        <tissue evidence="6">Muscle</tissue>
    </source>
</reference>
<proteinExistence type="predicted"/>
<comment type="caution">
    <text evidence="2">Lacks conserved residue(s) required for the propagation of feature annotation.</text>
</comment>
<dbReference type="PROSITE" id="PS51004">
    <property type="entry name" value="SEMA"/>
    <property type="match status" value="1"/>
</dbReference>
<evidence type="ECO:0000313" key="6">
    <source>
        <dbReference type="EMBL" id="MEQ2310016.1"/>
    </source>
</evidence>
<dbReference type="InterPro" id="IPR001627">
    <property type="entry name" value="Semap_dom"/>
</dbReference>
<organism evidence="6 7">
    <name type="scientific">Ameca splendens</name>
    <dbReference type="NCBI Taxonomy" id="208324"/>
    <lineage>
        <taxon>Eukaryota</taxon>
        <taxon>Metazoa</taxon>
        <taxon>Chordata</taxon>
        <taxon>Craniata</taxon>
        <taxon>Vertebrata</taxon>
        <taxon>Euteleostomi</taxon>
        <taxon>Actinopterygii</taxon>
        <taxon>Neopterygii</taxon>
        <taxon>Teleostei</taxon>
        <taxon>Neoteleostei</taxon>
        <taxon>Acanthomorphata</taxon>
        <taxon>Ovalentaria</taxon>
        <taxon>Atherinomorphae</taxon>
        <taxon>Cyprinodontiformes</taxon>
        <taxon>Goodeidae</taxon>
        <taxon>Ameca</taxon>
    </lineage>
</organism>
<keyword evidence="7" id="KW-1185">Reference proteome</keyword>
<dbReference type="Proteomes" id="UP001469553">
    <property type="component" value="Unassembled WGS sequence"/>
</dbReference>
<evidence type="ECO:0000256" key="1">
    <source>
        <dbReference type="ARBA" id="ARBA00023180"/>
    </source>
</evidence>
<gene>
    <name evidence="6" type="primary">SEMA3AA_1</name>
    <name evidence="6" type="ORF">AMECASPLE_004399</name>
</gene>
<comment type="caution">
    <text evidence="6">The sequence shown here is derived from an EMBL/GenBank/DDBJ whole genome shotgun (WGS) entry which is preliminary data.</text>
</comment>
<dbReference type="EMBL" id="JAHRIP010075422">
    <property type="protein sequence ID" value="MEQ2310016.1"/>
    <property type="molecule type" value="Genomic_DNA"/>
</dbReference>
<evidence type="ECO:0000313" key="7">
    <source>
        <dbReference type="Proteomes" id="UP001469553"/>
    </source>
</evidence>